<reference evidence="7" key="1">
    <citation type="submission" date="2020-12" db="EMBL/GenBank/DDBJ databases">
        <title>Genome reconstruction of Halomonas venusta strain DSM 4743.</title>
        <authorList>
            <person name="Aguirre-Garrido J.F."/>
            <person name="Hernandez-Soto L.M."/>
            <person name="Martinez-Abarca F."/>
        </authorList>
    </citation>
    <scope>NUCLEOTIDE SEQUENCE</scope>
    <source>
        <strain evidence="7">4743</strain>
    </source>
</reference>
<evidence type="ECO:0000256" key="4">
    <source>
        <dbReference type="ARBA" id="ARBA00022655"/>
    </source>
</evidence>
<comment type="subunit">
    <text evidence="2">Homodecamer; pentamer of dimers.</text>
</comment>
<evidence type="ECO:0000256" key="3">
    <source>
        <dbReference type="ARBA" id="ARBA00012618"/>
    </source>
</evidence>
<proteinExistence type="inferred from homology"/>
<comment type="similarity">
    <text evidence="1">Belongs to the PanB family.</text>
</comment>
<dbReference type="GO" id="GO:0003824">
    <property type="term" value="F:catalytic activity"/>
    <property type="evidence" value="ECO:0007669"/>
    <property type="project" value="InterPro"/>
</dbReference>
<dbReference type="InterPro" id="IPR015813">
    <property type="entry name" value="Pyrv/PenolPyrv_kinase-like_dom"/>
</dbReference>
<dbReference type="InterPro" id="IPR003700">
    <property type="entry name" value="Pantoate_hydroxy_MeTrfase"/>
</dbReference>
<dbReference type="EC" id="2.1.2.11" evidence="3"/>
<sequence>MLTAYTCPVARSIEEAWVLIMLVGDTVGMVEMGIESSVTYFERWPAKPEIR</sequence>
<keyword evidence="6" id="KW-0479">Metal-binding</keyword>
<dbReference type="GO" id="GO:0046872">
    <property type="term" value="F:metal ion binding"/>
    <property type="evidence" value="ECO:0007669"/>
    <property type="project" value="UniProtKB-KW"/>
</dbReference>
<evidence type="ECO:0000256" key="2">
    <source>
        <dbReference type="ARBA" id="ARBA00011424"/>
    </source>
</evidence>
<gene>
    <name evidence="7" type="ORF">JDS37_07835</name>
</gene>
<keyword evidence="5" id="KW-0808">Transferase</keyword>
<evidence type="ECO:0000256" key="1">
    <source>
        <dbReference type="ARBA" id="ARBA00008676"/>
    </source>
</evidence>
<dbReference type="RefSeq" id="WP_186808830.1">
    <property type="nucleotide sequence ID" value="NZ_BJUL01000007.1"/>
</dbReference>
<dbReference type="Gene3D" id="3.20.20.60">
    <property type="entry name" value="Phosphoenolpyruvate-binding domains"/>
    <property type="match status" value="1"/>
</dbReference>
<organism evidence="7 8">
    <name type="scientific">Vreelandella venusta</name>
    <dbReference type="NCBI Taxonomy" id="44935"/>
    <lineage>
        <taxon>Bacteria</taxon>
        <taxon>Pseudomonadati</taxon>
        <taxon>Pseudomonadota</taxon>
        <taxon>Gammaproteobacteria</taxon>
        <taxon>Oceanospirillales</taxon>
        <taxon>Halomonadaceae</taxon>
        <taxon>Vreelandella</taxon>
    </lineage>
</organism>
<evidence type="ECO:0000256" key="5">
    <source>
        <dbReference type="ARBA" id="ARBA00022679"/>
    </source>
</evidence>
<evidence type="ECO:0000313" key="7">
    <source>
        <dbReference type="EMBL" id="QRL04838.1"/>
    </source>
</evidence>
<protein>
    <recommendedName>
        <fullName evidence="3">3-methyl-2-oxobutanoate hydroxymethyltransferase</fullName>
        <ecNumber evidence="3">2.1.2.11</ecNumber>
    </recommendedName>
</protein>
<evidence type="ECO:0000313" key="8">
    <source>
        <dbReference type="Proteomes" id="UP000663479"/>
    </source>
</evidence>
<dbReference type="SUPFAM" id="SSF51621">
    <property type="entry name" value="Phosphoenolpyruvate/pyruvate domain"/>
    <property type="match status" value="1"/>
</dbReference>
<dbReference type="AlphaFoldDB" id="A0AAQ0CHZ0"/>
<accession>A0AAQ0CHZ0</accession>
<dbReference type="Pfam" id="PF02548">
    <property type="entry name" value="Pantoate_transf"/>
    <property type="match status" value="1"/>
</dbReference>
<name>A0AAQ0CHZ0_9GAMM</name>
<evidence type="ECO:0000256" key="6">
    <source>
        <dbReference type="ARBA" id="ARBA00022723"/>
    </source>
</evidence>
<dbReference type="EMBL" id="CP066539">
    <property type="protein sequence ID" value="QRL04838.1"/>
    <property type="molecule type" value="Genomic_DNA"/>
</dbReference>
<dbReference type="InterPro" id="IPR040442">
    <property type="entry name" value="Pyrv_kinase-like_dom_sf"/>
</dbReference>
<dbReference type="Proteomes" id="UP000663479">
    <property type="component" value="Chromosome"/>
</dbReference>
<keyword evidence="4" id="KW-0566">Pantothenate biosynthesis</keyword>